<organism evidence="1 2">
    <name type="scientific">Paenibacillus herberti</name>
    <dbReference type="NCBI Taxonomy" id="1619309"/>
    <lineage>
        <taxon>Bacteria</taxon>
        <taxon>Bacillati</taxon>
        <taxon>Bacillota</taxon>
        <taxon>Bacilli</taxon>
        <taxon>Bacillales</taxon>
        <taxon>Paenibacillaceae</taxon>
        <taxon>Paenibacillus</taxon>
    </lineage>
</organism>
<dbReference type="AlphaFoldDB" id="A0A229NTF5"/>
<evidence type="ECO:0000313" key="2">
    <source>
        <dbReference type="Proteomes" id="UP000215145"/>
    </source>
</evidence>
<dbReference type="Proteomes" id="UP000215145">
    <property type="component" value="Unassembled WGS sequence"/>
</dbReference>
<gene>
    <name evidence="1" type="ORF">CGZ75_23445</name>
</gene>
<protein>
    <submittedName>
        <fullName evidence="1">Uncharacterized protein</fullName>
    </submittedName>
</protein>
<name>A0A229NTF5_9BACL</name>
<proteinExistence type="predicted"/>
<accession>A0A229NTF5</accession>
<evidence type="ECO:0000313" key="1">
    <source>
        <dbReference type="EMBL" id="OXM13126.1"/>
    </source>
</evidence>
<keyword evidence="2" id="KW-1185">Reference proteome</keyword>
<dbReference type="OrthoDB" id="9844779at2"/>
<dbReference type="EMBL" id="NMUQ01000004">
    <property type="protein sequence ID" value="OXM13126.1"/>
    <property type="molecule type" value="Genomic_DNA"/>
</dbReference>
<dbReference type="RefSeq" id="WP_089526838.1">
    <property type="nucleotide sequence ID" value="NZ_NMUQ01000004.1"/>
</dbReference>
<reference evidence="1 2" key="1">
    <citation type="submission" date="2017-07" db="EMBL/GenBank/DDBJ databases">
        <title>Paenibacillus herberti R33 genome sequencing and assembly.</title>
        <authorList>
            <person name="Su W."/>
        </authorList>
    </citation>
    <scope>NUCLEOTIDE SEQUENCE [LARGE SCALE GENOMIC DNA]</scope>
    <source>
        <strain evidence="1 2">R33</strain>
    </source>
</reference>
<comment type="caution">
    <text evidence="1">The sequence shown here is derived from an EMBL/GenBank/DDBJ whole genome shotgun (WGS) entry which is preliminary data.</text>
</comment>
<sequence length="105" mass="11471">MALHHQAEPLSAEAKQERLRAFLDKLADDRSLNKTGDDSLDITEWTEDGFVKGSLAPIAITGKPVDLADLLSNLLREQGLGRSSEELVEHVLDGGSVETFLNKQS</sequence>